<evidence type="ECO:0000256" key="2">
    <source>
        <dbReference type="ARBA" id="ARBA00022737"/>
    </source>
</evidence>
<evidence type="ECO:0000313" key="3">
    <source>
        <dbReference type="EMBL" id="CAK0902825.1"/>
    </source>
</evidence>
<evidence type="ECO:0000256" key="1">
    <source>
        <dbReference type="ARBA" id="ARBA00022441"/>
    </source>
</evidence>
<organism evidence="3 4">
    <name type="scientific">Prorocentrum cordatum</name>
    <dbReference type="NCBI Taxonomy" id="2364126"/>
    <lineage>
        <taxon>Eukaryota</taxon>
        <taxon>Sar</taxon>
        <taxon>Alveolata</taxon>
        <taxon>Dinophyceae</taxon>
        <taxon>Prorocentrales</taxon>
        <taxon>Prorocentraceae</taxon>
        <taxon>Prorocentrum</taxon>
    </lineage>
</organism>
<reference evidence="3" key="1">
    <citation type="submission" date="2023-10" db="EMBL/GenBank/DDBJ databases">
        <authorList>
            <person name="Chen Y."/>
            <person name="Shah S."/>
            <person name="Dougan E. K."/>
            <person name="Thang M."/>
            <person name="Chan C."/>
        </authorList>
    </citation>
    <scope>NUCLEOTIDE SEQUENCE [LARGE SCALE GENOMIC DNA]</scope>
</reference>
<dbReference type="Pfam" id="PF24681">
    <property type="entry name" value="Kelch_KLHDC2_KLHL20_DRC7"/>
    <property type="match status" value="1"/>
</dbReference>
<proteinExistence type="predicted"/>
<sequence>LDLRSMQWTSPSCAGEPPSARFAHKMIHGGDNTLLLFGGSSSAAESEATPGVLYSFELSTSTWSTTQVNGTPPLERSFHSFDLIGKWGFAFAGSTTNGISDLYILDAGGQRWARPLYEGQVNVRAHASSVLHDKLIVFGGVRDKARTGPQE</sequence>
<accession>A0ABN9XWT9</accession>
<keyword evidence="4" id="KW-1185">Reference proteome</keyword>
<dbReference type="SUPFAM" id="SSF50965">
    <property type="entry name" value="Galactose oxidase, central domain"/>
    <property type="match status" value="1"/>
</dbReference>
<keyword evidence="2" id="KW-0677">Repeat</keyword>
<feature type="non-terminal residue" evidence="3">
    <location>
        <position position="1"/>
    </location>
</feature>
<dbReference type="InterPro" id="IPR015915">
    <property type="entry name" value="Kelch-typ_b-propeller"/>
</dbReference>
<dbReference type="Gene3D" id="2.120.10.80">
    <property type="entry name" value="Kelch-type beta propeller"/>
    <property type="match status" value="1"/>
</dbReference>
<protein>
    <submittedName>
        <fullName evidence="3">Uncharacterized protein</fullName>
    </submittedName>
</protein>
<dbReference type="Proteomes" id="UP001189429">
    <property type="component" value="Unassembled WGS sequence"/>
</dbReference>
<dbReference type="InterPro" id="IPR011043">
    <property type="entry name" value="Gal_Oxase/kelch_b-propeller"/>
</dbReference>
<dbReference type="EMBL" id="CAUYUJ010021125">
    <property type="protein sequence ID" value="CAK0902825.1"/>
    <property type="molecule type" value="Genomic_DNA"/>
</dbReference>
<dbReference type="PANTHER" id="PTHR46093">
    <property type="entry name" value="ACYL-COA-BINDING DOMAIN-CONTAINING PROTEIN 5"/>
    <property type="match status" value="1"/>
</dbReference>
<evidence type="ECO:0000313" key="4">
    <source>
        <dbReference type="Proteomes" id="UP001189429"/>
    </source>
</evidence>
<comment type="caution">
    <text evidence="3">The sequence shown here is derived from an EMBL/GenBank/DDBJ whole genome shotgun (WGS) entry which is preliminary data.</text>
</comment>
<name>A0ABN9XWT9_9DINO</name>
<keyword evidence="1" id="KW-0880">Kelch repeat</keyword>
<gene>
    <name evidence="3" type="ORF">PCOR1329_LOCUS79315</name>
</gene>
<dbReference type="PANTHER" id="PTHR46093:SF3">
    <property type="entry name" value="ACYL-COA-BINDING DOMAIN-CONTAINING PROTEIN 4"/>
    <property type="match status" value="1"/>
</dbReference>